<dbReference type="InterPro" id="IPR000305">
    <property type="entry name" value="GIY-YIG_endonuc"/>
</dbReference>
<reference evidence="3 4" key="1">
    <citation type="journal article" date="2016" name="Nat. Commun.">
        <title>Thousands of microbial genomes shed light on interconnected biogeochemical processes in an aquifer system.</title>
        <authorList>
            <person name="Anantharaman K."/>
            <person name="Brown C.T."/>
            <person name="Hug L.A."/>
            <person name="Sharon I."/>
            <person name="Castelle C.J."/>
            <person name="Probst A.J."/>
            <person name="Thomas B.C."/>
            <person name="Singh A."/>
            <person name="Wilkins M.J."/>
            <person name="Karaoz U."/>
            <person name="Brodie E.L."/>
            <person name="Williams K.H."/>
            <person name="Hubbard S.S."/>
            <person name="Banfield J.F."/>
        </authorList>
    </citation>
    <scope>NUCLEOTIDE SEQUENCE [LARGE SCALE GENOMIC DNA]</scope>
</reference>
<dbReference type="AlphaFoldDB" id="A0A1F8CTF1"/>
<evidence type="ECO:0000313" key="3">
    <source>
        <dbReference type="EMBL" id="OGM79551.1"/>
    </source>
</evidence>
<dbReference type="PROSITE" id="PS50164">
    <property type="entry name" value="GIY_YIG"/>
    <property type="match status" value="1"/>
</dbReference>
<keyword evidence="3" id="KW-0378">Hydrolase</keyword>
<comment type="similarity">
    <text evidence="1">Belongs to the UPF0213 family.</text>
</comment>
<name>A0A1F8CTF1_9BACT</name>
<dbReference type="GO" id="GO:0004519">
    <property type="term" value="F:endonuclease activity"/>
    <property type="evidence" value="ECO:0007669"/>
    <property type="project" value="UniProtKB-KW"/>
</dbReference>
<dbReference type="Pfam" id="PF01541">
    <property type="entry name" value="GIY-YIG"/>
    <property type="match status" value="1"/>
</dbReference>
<proteinExistence type="inferred from homology"/>
<dbReference type="SMART" id="SM00465">
    <property type="entry name" value="GIYc"/>
    <property type="match status" value="1"/>
</dbReference>
<dbReference type="InterPro" id="IPR050190">
    <property type="entry name" value="UPF0213_domain"/>
</dbReference>
<feature type="domain" description="GIY-YIG" evidence="2">
    <location>
        <begin position="1"/>
        <end position="79"/>
    </location>
</feature>
<dbReference type="EMBL" id="MGHV01000003">
    <property type="protein sequence ID" value="OGM79551.1"/>
    <property type="molecule type" value="Genomic_DNA"/>
</dbReference>
<gene>
    <name evidence="3" type="ORF">A2197_00815</name>
</gene>
<dbReference type="CDD" id="cd10449">
    <property type="entry name" value="GIY-YIG_SLX1_like"/>
    <property type="match status" value="1"/>
</dbReference>
<organism evidence="3 4">
    <name type="scientific">Candidatus Woesebacteria bacterium RIFOXYA1_FULL_48_16</name>
    <dbReference type="NCBI Taxonomy" id="1802535"/>
    <lineage>
        <taxon>Bacteria</taxon>
        <taxon>Candidatus Woeseibacteriota</taxon>
    </lineage>
</organism>
<accession>A0A1F8CTF1</accession>
<protein>
    <submittedName>
        <fullName evidence="3">Endonuclease</fullName>
    </submittedName>
</protein>
<dbReference type="SUPFAM" id="SSF82771">
    <property type="entry name" value="GIY-YIG endonuclease"/>
    <property type="match status" value="1"/>
</dbReference>
<dbReference type="InterPro" id="IPR035901">
    <property type="entry name" value="GIY-YIG_endonuc_sf"/>
</dbReference>
<comment type="caution">
    <text evidence="3">The sequence shown here is derived from an EMBL/GenBank/DDBJ whole genome shotgun (WGS) entry which is preliminary data.</text>
</comment>
<dbReference type="Proteomes" id="UP000178430">
    <property type="component" value="Unassembled WGS sequence"/>
</dbReference>
<dbReference type="PANTHER" id="PTHR34477">
    <property type="entry name" value="UPF0213 PROTEIN YHBQ"/>
    <property type="match status" value="1"/>
</dbReference>
<keyword evidence="3" id="KW-0255">Endonuclease</keyword>
<keyword evidence="3" id="KW-0540">Nuclease</keyword>
<dbReference type="PANTHER" id="PTHR34477:SF5">
    <property type="entry name" value="BSL5627 PROTEIN"/>
    <property type="match status" value="1"/>
</dbReference>
<evidence type="ECO:0000256" key="1">
    <source>
        <dbReference type="ARBA" id="ARBA00007435"/>
    </source>
</evidence>
<evidence type="ECO:0000313" key="4">
    <source>
        <dbReference type="Proteomes" id="UP000178430"/>
    </source>
</evidence>
<evidence type="ECO:0000259" key="2">
    <source>
        <dbReference type="PROSITE" id="PS50164"/>
    </source>
</evidence>
<sequence length="80" mass="9552">MAYTYILLSKMRNKTYVGSTVDLKNRITEHNSGKSTFTKRYIPWQLVYSEEFDSIQEARKREKYFKTAAGRAFTKKYIPR</sequence>
<dbReference type="Gene3D" id="3.40.1440.10">
    <property type="entry name" value="GIY-YIG endonuclease"/>
    <property type="match status" value="1"/>
</dbReference>